<evidence type="ECO:0000256" key="1">
    <source>
        <dbReference type="SAM" id="Phobius"/>
    </source>
</evidence>
<dbReference type="EMBL" id="JAUKUD010000005">
    <property type="protein sequence ID" value="KAK0742746.1"/>
    <property type="molecule type" value="Genomic_DNA"/>
</dbReference>
<organism evidence="2 3">
    <name type="scientific">Schizothecium vesticola</name>
    <dbReference type="NCBI Taxonomy" id="314040"/>
    <lineage>
        <taxon>Eukaryota</taxon>
        <taxon>Fungi</taxon>
        <taxon>Dikarya</taxon>
        <taxon>Ascomycota</taxon>
        <taxon>Pezizomycotina</taxon>
        <taxon>Sordariomycetes</taxon>
        <taxon>Sordariomycetidae</taxon>
        <taxon>Sordariales</taxon>
        <taxon>Schizotheciaceae</taxon>
        <taxon>Schizothecium</taxon>
    </lineage>
</organism>
<sequence length="108" mass="11656">MRSLITGVVNLVLCGTAMVFMLFLGPDIAPNLVTPEVRGTVIYTCLSYTIADSLCRVYLHKTVGPNAAREDGRCMALGVGVSAAVASPWARQFHPSTYDAREPLVKLE</sequence>
<gene>
    <name evidence="2" type="ORF">B0T18DRAFT_413652</name>
</gene>
<name>A0AA40ENU2_9PEZI</name>
<keyword evidence="1" id="KW-0472">Membrane</keyword>
<proteinExistence type="predicted"/>
<accession>A0AA40ENU2</accession>
<comment type="caution">
    <text evidence="2">The sequence shown here is derived from an EMBL/GenBank/DDBJ whole genome shotgun (WGS) entry which is preliminary data.</text>
</comment>
<dbReference type="Proteomes" id="UP001172155">
    <property type="component" value="Unassembled WGS sequence"/>
</dbReference>
<evidence type="ECO:0000313" key="3">
    <source>
        <dbReference type="Proteomes" id="UP001172155"/>
    </source>
</evidence>
<keyword evidence="3" id="KW-1185">Reference proteome</keyword>
<evidence type="ECO:0000313" key="2">
    <source>
        <dbReference type="EMBL" id="KAK0742746.1"/>
    </source>
</evidence>
<keyword evidence="1" id="KW-1133">Transmembrane helix</keyword>
<reference evidence="2" key="1">
    <citation type="submission" date="2023-06" db="EMBL/GenBank/DDBJ databases">
        <title>Genome-scale phylogeny and comparative genomics of the fungal order Sordariales.</title>
        <authorList>
            <consortium name="Lawrence Berkeley National Laboratory"/>
            <person name="Hensen N."/>
            <person name="Bonometti L."/>
            <person name="Westerberg I."/>
            <person name="Brannstrom I.O."/>
            <person name="Guillou S."/>
            <person name="Cros-Aarteil S."/>
            <person name="Calhoun S."/>
            <person name="Haridas S."/>
            <person name="Kuo A."/>
            <person name="Mondo S."/>
            <person name="Pangilinan J."/>
            <person name="Riley R."/>
            <person name="LaButti K."/>
            <person name="Andreopoulos B."/>
            <person name="Lipzen A."/>
            <person name="Chen C."/>
            <person name="Yanf M."/>
            <person name="Daum C."/>
            <person name="Ng V."/>
            <person name="Clum A."/>
            <person name="Steindorff A."/>
            <person name="Ohm R."/>
            <person name="Martin F."/>
            <person name="Silar P."/>
            <person name="Natvig D."/>
            <person name="Lalanne C."/>
            <person name="Gautier V."/>
            <person name="Ament-velasquez S.L."/>
            <person name="Kruys A."/>
            <person name="Hutchinson M.I."/>
            <person name="Powell A.J."/>
            <person name="Barry K."/>
            <person name="Miller A.N."/>
            <person name="Grigoriev I.V."/>
            <person name="Debuchy R."/>
            <person name="Gladieux P."/>
            <person name="Thoren M.H."/>
            <person name="Johannesson H."/>
        </authorList>
    </citation>
    <scope>NUCLEOTIDE SEQUENCE</scope>
    <source>
        <strain evidence="2">SMH3187-1</strain>
    </source>
</reference>
<protein>
    <submittedName>
        <fullName evidence="2">Uncharacterized protein</fullName>
    </submittedName>
</protein>
<dbReference type="AlphaFoldDB" id="A0AA40ENU2"/>
<feature type="transmembrane region" description="Helical" evidence="1">
    <location>
        <begin position="7"/>
        <end position="29"/>
    </location>
</feature>
<keyword evidence="1" id="KW-0812">Transmembrane</keyword>